<keyword evidence="1" id="KW-0472">Membrane</keyword>
<keyword evidence="2" id="KW-0496">Mitochondrion</keyword>
<proteinExistence type="predicted"/>
<accession>A0A1L5BW59</accession>
<keyword evidence="1" id="KW-1133">Transmembrane helix</keyword>
<dbReference type="CTD" id="4541"/>
<feature type="transmembrane region" description="Helical" evidence="1">
    <location>
        <begin position="124"/>
        <end position="150"/>
    </location>
</feature>
<dbReference type="EMBL" id="KX341966">
    <property type="protein sequence ID" value="APL97193.1"/>
    <property type="molecule type" value="Genomic_DNA"/>
</dbReference>
<organism evidence="2">
    <name type="scientific">Gmelinoides fasciatus</name>
    <dbReference type="NCBI Taxonomy" id="686704"/>
    <lineage>
        <taxon>Eukaryota</taxon>
        <taxon>Metazoa</taxon>
        <taxon>Ecdysozoa</taxon>
        <taxon>Arthropoda</taxon>
        <taxon>Crustacea</taxon>
        <taxon>Multicrustacea</taxon>
        <taxon>Malacostraca</taxon>
        <taxon>Eumalacostraca</taxon>
        <taxon>Peracarida</taxon>
        <taxon>Amphipoda</taxon>
        <taxon>Senticaudata</taxon>
        <taxon>Gammarida</taxon>
        <taxon>Gammaridira</taxon>
        <taxon>Gammaroidea</taxon>
        <taxon>Micruropodidae</taxon>
        <taxon>Gmelinoidinae</taxon>
        <taxon>Gmelinoides</taxon>
    </lineage>
</organism>
<protein>
    <submittedName>
        <fullName evidence="2">NADH dehydrogenase subunit 6</fullName>
    </submittedName>
</protein>
<evidence type="ECO:0000256" key="1">
    <source>
        <dbReference type="SAM" id="Phobius"/>
    </source>
</evidence>
<feature type="transmembrane region" description="Helical" evidence="1">
    <location>
        <begin position="20"/>
        <end position="38"/>
    </location>
</feature>
<evidence type="ECO:0000313" key="2">
    <source>
        <dbReference type="EMBL" id="APL97193.1"/>
    </source>
</evidence>
<keyword evidence="1" id="KW-0812">Transmembrane</keyword>
<geneLocation type="mitochondrion" evidence="2"/>
<dbReference type="AlphaFoldDB" id="A0A1L5BW59"/>
<feature type="transmembrane region" description="Helical" evidence="1">
    <location>
        <begin position="71"/>
        <end position="94"/>
    </location>
</feature>
<dbReference type="SMR" id="A0A1L5BW59"/>
<reference evidence="2" key="1">
    <citation type="journal article" date="2016" name="BMC Genomics">
        <title>Evolution of mitochondrial genomes in Baikalian amphipods.</title>
        <authorList>
            <person name="Romanova E.V."/>
            <person name="Aleoshin V.V."/>
            <person name="Kamaltynov R.M."/>
            <person name="Mikhailov K.V."/>
            <person name="Logacheva M.D."/>
            <person name="Sirotinina E.A."/>
            <person name="Gornov A.Y."/>
            <person name="Anikin A.S."/>
            <person name="Sherbakov D.Y."/>
        </authorList>
    </citation>
    <scope>NUCLEOTIDE SEQUENCE</scope>
</reference>
<name>A0A1L5BW59_9CRUS</name>
<dbReference type="GeneID" id="30859556"/>
<feature type="transmembrane region" description="Helical" evidence="1">
    <location>
        <begin position="44"/>
        <end position="64"/>
    </location>
</feature>
<sequence length="162" mass="18090">MTLMSSALSLMLIFSKTPLMVTLVILTQATLISISIYLNLLTSWLAYILLLIFVSAMMVVYAYVSSLASNQYIYFTTPPIIPLMFILLSVLIMVPMKKIGLTSSAYLLMNSNLNMGQMPYSKIYSFYTLAAVMFLILYLLMALVAVAKIISNYDGPLRTSHP</sequence>
<dbReference type="RefSeq" id="YP_009339303.1">
    <property type="nucleotide sequence ID" value="NC_033361.1"/>
</dbReference>
<gene>
    <name evidence="2" type="primary">ND6</name>
</gene>